<dbReference type="SUPFAM" id="SSF53041">
    <property type="entry name" value="Resolvase-like"/>
    <property type="match status" value="1"/>
</dbReference>
<sequence length="70" mass="7820">MIAVVAELRKRHIEFWSLHEALDTTTPVGRLVFHVFAALAESVRELIVEGTREGPHPELVPRPRAELPAG</sequence>
<dbReference type="OrthoDB" id="3405463at2"/>
<dbReference type="EMBL" id="POUD01000322">
    <property type="protein sequence ID" value="PZG06616.1"/>
    <property type="molecule type" value="Genomic_DNA"/>
</dbReference>
<gene>
    <name evidence="3" type="ORF">C1J01_42100</name>
</gene>
<dbReference type="AlphaFoldDB" id="A0A2W2D405"/>
<evidence type="ECO:0000256" key="1">
    <source>
        <dbReference type="SAM" id="MobiDB-lite"/>
    </source>
</evidence>
<dbReference type="GO" id="GO:0003677">
    <property type="term" value="F:DNA binding"/>
    <property type="evidence" value="ECO:0007669"/>
    <property type="project" value="InterPro"/>
</dbReference>
<accession>A0A2W2D405</accession>
<comment type="caution">
    <text evidence="3">The sequence shown here is derived from an EMBL/GenBank/DDBJ whole genome shotgun (WGS) entry which is preliminary data.</text>
</comment>
<dbReference type="Pfam" id="PF00239">
    <property type="entry name" value="Resolvase"/>
    <property type="match status" value="1"/>
</dbReference>
<dbReference type="Proteomes" id="UP000249304">
    <property type="component" value="Unassembled WGS sequence"/>
</dbReference>
<feature type="domain" description="Resolvase/invertase-type recombinase catalytic" evidence="2">
    <location>
        <begin position="1"/>
        <end position="62"/>
    </location>
</feature>
<reference evidence="3 4" key="1">
    <citation type="submission" date="2018-01" db="EMBL/GenBank/DDBJ databases">
        <title>Draft genome sequence of Nonomuraea sp. KC333.</title>
        <authorList>
            <person name="Sahin N."/>
            <person name="Saygin H."/>
            <person name="Ay H."/>
        </authorList>
    </citation>
    <scope>NUCLEOTIDE SEQUENCE [LARGE SCALE GENOMIC DNA]</scope>
    <source>
        <strain evidence="3 4">KC333</strain>
    </source>
</reference>
<evidence type="ECO:0000259" key="2">
    <source>
        <dbReference type="PROSITE" id="PS51736"/>
    </source>
</evidence>
<dbReference type="InterPro" id="IPR036162">
    <property type="entry name" value="Resolvase-like_N_sf"/>
</dbReference>
<organism evidence="3 4">
    <name type="scientific">Nonomuraea aridisoli</name>
    <dbReference type="NCBI Taxonomy" id="2070368"/>
    <lineage>
        <taxon>Bacteria</taxon>
        <taxon>Bacillati</taxon>
        <taxon>Actinomycetota</taxon>
        <taxon>Actinomycetes</taxon>
        <taxon>Streptosporangiales</taxon>
        <taxon>Streptosporangiaceae</taxon>
        <taxon>Nonomuraea</taxon>
    </lineage>
</organism>
<protein>
    <recommendedName>
        <fullName evidence="2">Resolvase/invertase-type recombinase catalytic domain-containing protein</fullName>
    </recommendedName>
</protein>
<evidence type="ECO:0000313" key="3">
    <source>
        <dbReference type="EMBL" id="PZG06616.1"/>
    </source>
</evidence>
<dbReference type="Gene3D" id="3.40.50.1390">
    <property type="entry name" value="Resolvase, N-terminal catalytic domain"/>
    <property type="match status" value="1"/>
</dbReference>
<evidence type="ECO:0000313" key="4">
    <source>
        <dbReference type="Proteomes" id="UP000249304"/>
    </source>
</evidence>
<proteinExistence type="predicted"/>
<feature type="region of interest" description="Disordered" evidence="1">
    <location>
        <begin position="51"/>
        <end position="70"/>
    </location>
</feature>
<dbReference type="PROSITE" id="PS51736">
    <property type="entry name" value="RECOMBINASES_3"/>
    <property type="match status" value="1"/>
</dbReference>
<dbReference type="GO" id="GO:0000150">
    <property type="term" value="F:DNA strand exchange activity"/>
    <property type="evidence" value="ECO:0007669"/>
    <property type="project" value="InterPro"/>
</dbReference>
<dbReference type="InterPro" id="IPR006119">
    <property type="entry name" value="Resolv_N"/>
</dbReference>
<name>A0A2W2D405_9ACTN</name>
<keyword evidence="4" id="KW-1185">Reference proteome</keyword>